<dbReference type="InterPro" id="IPR036388">
    <property type="entry name" value="WH-like_DNA-bd_sf"/>
</dbReference>
<name>A0A931ANU2_9FIRM</name>
<dbReference type="Proteomes" id="UP000621436">
    <property type="component" value="Unassembled WGS sequence"/>
</dbReference>
<proteinExistence type="predicted"/>
<feature type="compositionally biased region" description="Basic and acidic residues" evidence="1">
    <location>
        <begin position="264"/>
        <end position="282"/>
    </location>
</feature>
<sequence length="300" mass="35189">MVRNSLLRNHLLKPSHKLLYIILESYCWDQSYCFPAQEKLAKLMGVKPRTVRRWLIELQEFGLIDIIYRFDDSNIYILNDYEEFEECHGSAIGESQLQEDDIPDDLKCPDKNTHLINTQSLKDMSIASTTASGKDSKTTKKILTDSQGREIIKATRDKSSPHFKYPVQFLEFWEQYPKKESKKKAYNCWEKLVFREKIRTEDLTASAKNFKRHCRDTGQPMQYIKHPSTYLGPGEFWLDYLEGDDKAKFHSKAKRETQTQTRSTRLDQARNNTRELDPETAREVEAIYNQEANKKKAADN</sequence>
<reference evidence="2" key="1">
    <citation type="submission" date="2020-11" db="EMBL/GenBank/DDBJ databases">
        <title>Halonatronomonas betainensis gen. nov., sp. nov. a novel haloalkaliphilic representative of the family Halanaerobiacae capable of betaine degradation.</title>
        <authorList>
            <person name="Boltyanskaya Y."/>
            <person name="Kevbrin V."/>
            <person name="Detkova E."/>
            <person name="Grouzdev D.S."/>
            <person name="Koziaeva V."/>
            <person name="Zhilina T."/>
        </authorList>
    </citation>
    <scope>NUCLEOTIDE SEQUENCE</scope>
    <source>
        <strain evidence="2">Z-7014</strain>
    </source>
</reference>
<organism evidence="2 3">
    <name type="scientific">Halonatronomonas betaini</name>
    <dbReference type="NCBI Taxonomy" id="2778430"/>
    <lineage>
        <taxon>Bacteria</taxon>
        <taxon>Bacillati</taxon>
        <taxon>Bacillota</taxon>
        <taxon>Clostridia</taxon>
        <taxon>Halanaerobiales</taxon>
        <taxon>Halarsenatibacteraceae</taxon>
        <taxon>Halonatronomonas</taxon>
    </lineage>
</organism>
<dbReference type="Pfam" id="PF13730">
    <property type="entry name" value="HTH_36"/>
    <property type="match status" value="1"/>
</dbReference>
<dbReference type="EMBL" id="JADPIE010000002">
    <property type="protein sequence ID" value="MBF8436218.1"/>
    <property type="molecule type" value="Genomic_DNA"/>
</dbReference>
<dbReference type="InterPro" id="IPR036390">
    <property type="entry name" value="WH_DNA-bd_sf"/>
</dbReference>
<protein>
    <submittedName>
        <fullName evidence="2">Helix-turn-helix domain-containing protein</fullName>
    </submittedName>
</protein>
<dbReference type="AlphaFoldDB" id="A0A931ANU2"/>
<evidence type="ECO:0000313" key="2">
    <source>
        <dbReference type="EMBL" id="MBF8436218.1"/>
    </source>
</evidence>
<keyword evidence="3" id="KW-1185">Reference proteome</keyword>
<dbReference type="Gene3D" id="1.10.10.10">
    <property type="entry name" value="Winged helix-like DNA-binding domain superfamily/Winged helix DNA-binding domain"/>
    <property type="match status" value="1"/>
</dbReference>
<evidence type="ECO:0000256" key="1">
    <source>
        <dbReference type="SAM" id="MobiDB-lite"/>
    </source>
</evidence>
<comment type="caution">
    <text evidence="2">The sequence shown here is derived from an EMBL/GenBank/DDBJ whole genome shotgun (WGS) entry which is preliminary data.</text>
</comment>
<gene>
    <name evidence="2" type="ORF">I0Q91_03930</name>
</gene>
<feature type="region of interest" description="Disordered" evidence="1">
    <location>
        <begin position="249"/>
        <end position="282"/>
    </location>
</feature>
<accession>A0A931ANU2</accession>
<dbReference type="RefSeq" id="WP_270453016.1">
    <property type="nucleotide sequence ID" value="NZ_JADPIE010000002.1"/>
</dbReference>
<evidence type="ECO:0000313" key="3">
    <source>
        <dbReference type="Proteomes" id="UP000621436"/>
    </source>
</evidence>
<dbReference type="SUPFAM" id="SSF46785">
    <property type="entry name" value="Winged helix' DNA-binding domain"/>
    <property type="match status" value="1"/>
</dbReference>